<feature type="compositionally biased region" description="Polar residues" evidence="2">
    <location>
        <begin position="171"/>
        <end position="190"/>
    </location>
</feature>
<dbReference type="Proteomes" id="UP001172155">
    <property type="component" value="Unassembled WGS sequence"/>
</dbReference>
<dbReference type="EMBL" id="JAUKUD010000001">
    <property type="protein sequence ID" value="KAK0755123.1"/>
    <property type="molecule type" value="Genomic_DNA"/>
</dbReference>
<feature type="compositionally biased region" description="Basic and acidic residues" evidence="2">
    <location>
        <begin position="370"/>
        <end position="391"/>
    </location>
</feature>
<evidence type="ECO:0000256" key="2">
    <source>
        <dbReference type="SAM" id="MobiDB-lite"/>
    </source>
</evidence>
<feature type="coiled-coil region" evidence="1">
    <location>
        <begin position="76"/>
        <end position="117"/>
    </location>
</feature>
<feature type="region of interest" description="Disordered" evidence="2">
    <location>
        <begin position="142"/>
        <end position="253"/>
    </location>
</feature>
<proteinExistence type="predicted"/>
<accession>A0AA40FC88</accession>
<feature type="compositionally biased region" description="Polar residues" evidence="2">
    <location>
        <begin position="523"/>
        <end position="546"/>
    </location>
</feature>
<feature type="compositionally biased region" description="Polar residues" evidence="2">
    <location>
        <begin position="443"/>
        <end position="452"/>
    </location>
</feature>
<feature type="compositionally biased region" description="Basic and acidic residues" evidence="2">
    <location>
        <begin position="234"/>
        <end position="246"/>
    </location>
</feature>
<reference evidence="3" key="1">
    <citation type="submission" date="2023-06" db="EMBL/GenBank/DDBJ databases">
        <title>Genome-scale phylogeny and comparative genomics of the fungal order Sordariales.</title>
        <authorList>
            <consortium name="Lawrence Berkeley National Laboratory"/>
            <person name="Hensen N."/>
            <person name="Bonometti L."/>
            <person name="Westerberg I."/>
            <person name="Brannstrom I.O."/>
            <person name="Guillou S."/>
            <person name="Cros-Aarteil S."/>
            <person name="Calhoun S."/>
            <person name="Haridas S."/>
            <person name="Kuo A."/>
            <person name="Mondo S."/>
            <person name="Pangilinan J."/>
            <person name="Riley R."/>
            <person name="LaButti K."/>
            <person name="Andreopoulos B."/>
            <person name="Lipzen A."/>
            <person name="Chen C."/>
            <person name="Yanf M."/>
            <person name="Daum C."/>
            <person name="Ng V."/>
            <person name="Clum A."/>
            <person name="Steindorff A."/>
            <person name="Ohm R."/>
            <person name="Martin F."/>
            <person name="Silar P."/>
            <person name="Natvig D."/>
            <person name="Lalanne C."/>
            <person name="Gautier V."/>
            <person name="Ament-velasquez S.L."/>
            <person name="Kruys A."/>
            <person name="Hutchinson M.I."/>
            <person name="Powell A.J."/>
            <person name="Barry K."/>
            <person name="Miller A.N."/>
            <person name="Grigoriev I.V."/>
            <person name="Debuchy R."/>
            <person name="Gladieux P."/>
            <person name="Thoren M.H."/>
            <person name="Johannesson H."/>
        </authorList>
    </citation>
    <scope>NUCLEOTIDE SEQUENCE</scope>
    <source>
        <strain evidence="3">SMH3187-1</strain>
    </source>
</reference>
<evidence type="ECO:0000313" key="3">
    <source>
        <dbReference type="EMBL" id="KAK0755123.1"/>
    </source>
</evidence>
<feature type="region of interest" description="Disordered" evidence="2">
    <location>
        <begin position="420"/>
        <end position="496"/>
    </location>
</feature>
<feature type="compositionally biased region" description="Polar residues" evidence="2">
    <location>
        <begin position="214"/>
        <end position="229"/>
    </location>
</feature>
<protein>
    <submittedName>
        <fullName evidence="3">Uncharacterized protein</fullName>
    </submittedName>
</protein>
<name>A0AA40FC88_9PEZI</name>
<dbReference type="AlphaFoldDB" id="A0AA40FC88"/>
<gene>
    <name evidence="3" type="ORF">B0T18DRAFT_443328</name>
</gene>
<feature type="region of interest" description="Disordered" evidence="2">
    <location>
        <begin position="523"/>
        <end position="568"/>
    </location>
</feature>
<keyword evidence="4" id="KW-1185">Reference proteome</keyword>
<keyword evidence="1" id="KW-0175">Coiled coil</keyword>
<feature type="compositionally biased region" description="Basic and acidic residues" evidence="2">
    <location>
        <begin position="482"/>
        <end position="496"/>
    </location>
</feature>
<evidence type="ECO:0000313" key="4">
    <source>
        <dbReference type="Proteomes" id="UP001172155"/>
    </source>
</evidence>
<feature type="region of interest" description="Disordered" evidence="2">
    <location>
        <begin position="355"/>
        <end position="391"/>
    </location>
</feature>
<evidence type="ECO:0000256" key="1">
    <source>
        <dbReference type="SAM" id="Coils"/>
    </source>
</evidence>
<comment type="caution">
    <text evidence="3">The sequence shown here is derived from an EMBL/GenBank/DDBJ whole genome shotgun (WGS) entry which is preliminary data.</text>
</comment>
<sequence>MESYPTPAPPGLAPDVPTLPDTYEWNRTVDKFIALEVDATRNEVAQAVWHVMTSMPWSLSSNAMLSSEVRCVLAACSKKQYELDKVRADLARQQNELDNRKLEVKAKQNKLDKQQKQIHKFEKWFLQVDLIERIERIGKEAKLGPESETDSEVDTEAGWNDPVLSPRWDCHTSNPSSWNEPAASFQQNEGNLEHSTHGPVSPARYSADSWGIDNDQSANTNEIKNKSPNNPEPIKTESPTKAESPGKDTPAYKSTYDGGHPSWMHFDAIARAVTKSVNNGDKSGEHSGVAEATWADPTVASRIPWANPTAAPKIQQENHNIGCTCYLGDFGQPCSAKAHTRESLWHKALKSAKPAHKQHSVWDSNNKPTNVDKGDKGDRHNSVGESAYHWHDNVPDPGEWVSTFVGTKVSDGQYKFDGSCALRPRYSDRPRRPSSGLRYLDELTNQSVNNGADSEKPDNDGESTNVADWTVPCTWTDDELTDDKSNNDKLNNDKLTDDKLTDIDAGESTDKVYGTWSFSDHSSDADNLTTSDLPVVTPDSSEPGSRTRSHVSKGPYKRVKVKASAPEEKYEDWHKYEDPRYKGWTFAEIDDYDAAGQAW</sequence>
<organism evidence="3 4">
    <name type="scientific">Schizothecium vesticola</name>
    <dbReference type="NCBI Taxonomy" id="314040"/>
    <lineage>
        <taxon>Eukaryota</taxon>
        <taxon>Fungi</taxon>
        <taxon>Dikarya</taxon>
        <taxon>Ascomycota</taxon>
        <taxon>Pezizomycotina</taxon>
        <taxon>Sordariomycetes</taxon>
        <taxon>Sordariomycetidae</taxon>
        <taxon>Sordariales</taxon>
        <taxon>Schizotheciaceae</taxon>
        <taxon>Schizothecium</taxon>
    </lineage>
</organism>
<feature type="compositionally biased region" description="Basic residues" evidence="2">
    <location>
        <begin position="547"/>
        <end position="561"/>
    </location>
</feature>